<evidence type="ECO:0000313" key="1">
    <source>
        <dbReference type="EMBL" id="EMB29691.1"/>
    </source>
</evidence>
<organism evidence="1">
    <name type="scientific">Treponema denticola H1-T</name>
    <dbReference type="NCBI Taxonomy" id="999431"/>
    <lineage>
        <taxon>Bacteria</taxon>
        <taxon>Pseudomonadati</taxon>
        <taxon>Spirochaetota</taxon>
        <taxon>Spirochaetia</taxon>
        <taxon>Spirochaetales</taxon>
        <taxon>Treponemataceae</taxon>
        <taxon>Treponema</taxon>
    </lineage>
</organism>
<dbReference type="PATRIC" id="fig|999431.4.peg.1772"/>
<dbReference type="RefSeq" id="WP_002670875.1">
    <property type="nucleotide sequence ID" value="NZ_CM001794.1"/>
</dbReference>
<dbReference type="HOGENOM" id="CLU_2169953_0_0_12"/>
<dbReference type="AlphaFoldDB" id="M2B219"/>
<protein>
    <submittedName>
        <fullName evidence="1">Uncharacterized protein</fullName>
    </submittedName>
</protein>
<dbReference type="EMBL" id="AGDW01000019">
    <property type="protein sequence ID" value="EMB29691.1"/>
    <property type="molecule type" value="Genomic_DNA"/>
</dbReference>
<gene>
    <name evidence="1" type="ORF">HMPREF9725_01718</name>
</gene>
<accession>M2B219</accession>
<name>M2B219_TREDN</name>
<comment type="caution">
    <text evidence="1">The sequence shown here is derived from an EMBL/GenBank/DDBJ whole genome shotgun (WGS) entry which is preliminary data.</text>
</comment>
<dbReference type="Proteomes" id="UP000011708">
    <property type="component" value="Chromosome"/>
</dbReference>
<reference evidence="1" key="1">
    <citation type="submission" date="2012-01" db="EMBL/GenBank/DDBJ databases">
        <title>The Genome Sequence of Treponema denticola H1-T.</title>
        <authorList>
            <consortium name="The Broad Institute Genome Sequencing Platform"/>
            <person name="Earl A."/>
            <person name="Ward D."/>
            <person name="Feldgarden M."/>
            <person name="Gevers D."/>
            <person name="Blanton J.M."/>
            <person name="Fenno C.J."/>
            <person name="Baranova O.V."/>
            <person name="Mathney J."/>
            <person name="Dewhirst F.E."/>
            <person name="Izard J."/>
            <person name="Young S.K."/>
            <person name="Zeng Q."/>
            <person name="Gargeya S."/>
            <person name="Fitzgerald M."/>
            <person name="Haas B."/>
            <person name="Abouelleil A."/>
            <person name="Alvarado L."/>
            <person name="Arachchi H.M."/>
            <person name="Berlin A."/>
            <person name="Chapman S.B."/>
            <person name="Gearin G."/>
            <person name="Goldberg J."/>
            <person name="Griggs A."/>
            <person name="Gujja S."/>
            <person name="Hansen M."/>
            <person name="Heiman D."/>
            <person name="Howarth C."/>
            <person name="Larimer J."/>
            <person name="Lui A."/>
            <person name="MacDonald P.J.P."/>
            <person name="McCowen C."/>
            <person name="Montmayeur A."/>
            <person name="Murphy C."/>
            <person name="Neiman D."/>
            <person name="Pearson M."/>
            <person name="Priest M."/>
            <person name="Roberts A."/>
            <person name="Saif S."/>
            <person name="Shea T."/>
            <person name="Sisk P."/>
            <person name="Stolte C."/>
            <person name="Sykes S."/>
            <person name="Wortman J."/>
            <person name="Nusbaum C."/>
            <person name="Birren B."/>
        </authorList>
    </citation>
    <scope>NUCLEOTIDE SEQUENCE [LARGE SCALE GENOMIC DNA]</scope>
    <source>
        <strain evidence="1">H1-T</strain>
    </source>
</reference>
<proteinExistence type="predicted"/>
<sequence length="118" mass="13860">MELKDIGENYIFKTRIDLKNLEGNEDDYLVLRELNMQEMHGLDKREGEEALNKNLKYLENLFKDCLVEHSFTKEGEPASKVEVYNELKKTGSLFMEILGTWLGSLPFSERLRKEKSKQ</sequence>